<proteinExistence type="predicted"/>
<sequence>MSADVIGQFSVFGDLVEDIVNGILDKVLRPIRELAQRAWDKAQEVAGDVKTGIGSTADSLGSFTRDVSDAIGTGIRNAVSGIVSGVGSVFDSVRSKIDAVVDNFRGAFSNAVASFQQFIAPITERVSEIASSVRDGISNVIETLGETVRSIASGVSTAISDTVGPILERFKDSFAQLISKISDGITAFKDTIGNALNSVGVRIRDTVVALTDSFGRTVENITNGLRSGFTTLANRLGEFAGGIRDGITRSIEATASRIKEAVQGFVALVSQLPEALELAFGNALEFVFGFTGEELAAVVGDHFAPALDELEGSEFLPEWIKKLSPEHASPLAPVLAFVGGIAVASSLGSIVTILSSPYLERAAQEMSARAQQSIPPVQTIIEGWRRGLLTEEQATELTLRSGFPPELTEFMVRIDKQLLRMDEVQRLNLRGVIEDGDANNRLIQLGFASDDIPLLRNLFFIRPPVQDVIRMAVREVFTPEIAERFGQFEDFPEEFIAAAHEVGLRESDALNYWAAHWDLPSIGQGFSMLHRRVIDSEELDILLRARDVMPFWRDKLTAISFRPLTRVDVRRMHLEGVITEVEVFEAYLDFGYAPDNARRMTDFTVAWNARREESQEKENKDNTKSEITKLYRLRRIGSEDAISMLVDIGIKPEASAITIALVDFQREDNLIEQRIKTVQRQFTGAQITEEEALTLLDGLNLSNEESQTRVALWREQRKEEHAPIPTKGDFMDALDKGVILKDFFIVSMADRLGYSPIDIELLGRLAIGKTWDDG</sequence>
<dbReference type="AlphaFoldDB" id="A0A0F9NAU8"/>
<dbReference type="Gene3D" id="1.20.120.20">
    <property type="entry name" value="Apolipoprotein"/>
    <property type="match status" value="2"/>
</dbReference>
<dbReference type="EMBL" id="LAZR01007345">
    <property type="protein sequence ID" value="KKM85850.1"/>
    <property type="molecule type" value="Genomic_DNA"/>
</dbReference>
<protein>
    <submittedName>
        <fullName evidence="1">Uncharacterized protein</fullName>
    </submittedName>
</protein>
<comment type="caution">
    <text evidence="1">The sequence shown here is derived from an EMBL/GenBank/DDBJ whole genome shotgun (WGS) entry which is preliminary data.</text>
</comment>
<reference evidence="1" key="1">
    <citation type="journal article" date="2015" name="Nature">
        <title>Complex archaea that bridge the gap between prokaryotes and eukaryotes.</title>
        <authorList>
            <person name="Spang A."/>
            <person name="Saw J.H."/>
            <person name="Jorgensen S.L."/>
            <person name="Zaremba-Niedzwiedzka K."/>
            <person name="Martijn J."/>
            <person name="Lind A.E."/>
            <person name="van Eijk R."/>
            <person name="Schleper C."/>
            <person name="Guy L."/>
            <person name="Ettema T.J."/>
        </authorList>
    </citation>
    <scope>NUCLEOTIDE SEQUENCE</scope>
</reference>
<evidence type="ECO:0000313" key="1">
    <source>
        <dbReference type="EMBL" id="KKM85850.1"/>
    </source>
</evidence>
<name>A0A0F9NAU8_9ZZZZ</name>
<dbReference type="SUPFAM" id="SSF58113">
    <property type="entry name" value="Apolipoprotein A-I"/>
    <property type="match status" value="1"/>
</dbReference>
<organism evidence="1">
    <name type="scientific">marine sediment metagenome</name>
    <dbReference type="NCBI Taxonomy" id="412755"/>
    <lineage>
        <taxon>unclassified sequences</taxon>
        <taxon>metagenomes</taxon>
        <taxon>ecological metagenomes</taxon>
    </lineage>
</organism>
<accession>A0A0F9NAU8</accession>
<gene>
    <name evidence="1" type="ORF">LCGC14_1284960</name>
</gene>